<dbReference type="SUPFAM" id="SSF89000">
    <property type="entry name" value="post-HMGL domain-like"/>
    <property type="match status" value="1"/>
</dbReference>
<dbReference type="Gene3D" id="3.20.20.70">
    <property type="entry name" value="Aldolase class I"/>
    <property type="match status" value="1"/>
</dbReference>
<dbReference type="GO" id="GO:0009098">
    <property type="term" value="P:L-leucine biosynthetic process"/>
    <property type="evidence" value="ECO:0007669"/>
    <property type="project" value="InterPro"/>
</dbReference>
<organism evidence="9 10">
    <name type="scientific">Fomitopsis schrenkii</name>
    <name type="common">Brown rot fungus</name>
    <dbReference type="NCBI Taxonomy" id="2126942"/>
    <lineage>
        <taxon>Eukaryota</taxon>
        <taxon>Fungi</taxon>
        <taxon>Dikarya</taxon>
        <taxon>Basidiomycota</taxon>
        <taxon>Agaricomycotina</taxon>
        <taxon>Agaricomycetes</taxon>
        <taxon>Polyporales</taxon>
        <taxon>Fomitopsis</taxon>
    </lineage>
</organism>
<dbReference type="InterPro" id="IPR039371">
    <property type="entry name" value="LeuA_N_DRE-TIM"/>
</dbReference>
<dbReference type="SUPFAM" id="SSF51569">
    <property type="entry name" value="Aldolase"/>
    <property type="match status" value="1"/>
</dbReference>
<dbReference type="Pfam" id="PF08502">
    <property type="entry name" value="LeuA_dimer"/>
    <property type="match status" value="1"/>
</dbReference>
<accession>S8ETF8</accession>
<feature type="non-terminal residue" evidence="9">
    <location>
        <position position="1"/>
    </location>
</feature>
<dbReference type="InterPro" id="IPR013709">
    <property type="entry name" value="2-isopropylmalate_synth_dimer"/>
</dbReference>
<feature type="domain" description="Pyruvate carboxyltransferase" evidence="8">
    <location>
        <begin position="29"/>
        <end position="308"/>
    </location>
</feature>
<dbReference type="OrthoDB" id="418791at2759"/>
<dbReference type="STRING" id="743788.S8ETF8"/>
<evidence type="ECO:0000256" key="5">
    <source>
        <dbReference type="ARBA" id="ARBA00022679"/>
    </source>
</evidence>
<dbReference type="PANTHER" id="PTHR46911:SF1">
    <property type="entry name" value="2-ISOPROPYLMALATE SYNTHASE"/>
    <property type="match status" value="1"/>
</dbReference>
<gene>
    <name evidence="9" type="ORF">FOMPIDRAFT_16235</name>
</gene>
<dbReference type="PROSITE" id="PS50991">
    <property type="entry name" value="PYR_CT"/>
    <property type="match status" value="1"/>
</dbReference>
<comment type="catalytic activity">
    <reaction evidence="1">
        <text>3-methyl-2-oxobutanoate + acetyl-CoA + H2O = (2S)-2-isopropylmalate + CoA + H(+)</text>
        <dbReference type="Rhea" id="RHEA:21524"/>
        <dbReference type="ChEBI" id="CHEBI:1178"/>
        <dbReference type="ChEBI" id="CHEBI:11851"/>
        <dbReference type="ChEBI" id="CHEBI:15377"/>
        <dbReference type="ChEBI" id="CHEBI:15378"/>
        <dbReference type="ChEBI" id="CHEBI:57287"/>
        <dbReference type="ChEBI" id="CHEBI:57288"/>
        <dbReference type="EC" id="2.3.3.13"/>
    </reaction>
</comment>
<dbReference type="PROSITE" id="PS00815">
    <property type="entry name" value="AIPM_HOMOCIT_SYNTH_1"/>
    <property type="match status" value="1"/>
</dbReference>
<dbReference type="SMART" id="SM00917">
    <property type="entry name" value="LeuA_dimer"/>
    <property type="match status" value="1"/>
</dbReference>
<dbReference type="Pfam" id="PF22615">
    <property type="entry name" value="IPMS_D2"/>
    <property type="match status" value="1"/>
</dbReference>
<keyword evidence="4" id="KW-0028">Amino-acid biosynthesis</keyword>
<dbReference type="EMBL" id="KE504309">
    <property type="protein sequence ID" value="EPS93005.1"/>
    <property type="molecule type" value="Genomic_DNA"/>
</dbReference>
<dbReference type="InParanoid" id="S8ETF8"/>
<dbReference type="Gene3D" id="3.30.160.270">
    <property type="match status" value="1"/>
</dbReference>
<evidence type="ECO:0000256" key="3">
    <source>
        <dbReference type="ARBA" id="ARBA00012973"/>
    </source>
</evidence>
<protein>
    <recommendedName>
        <fullName evidence="3">2-isopropylmalate synthase</fullName>
        <ecNumber evidence="3">2.3.3.13</ecNumber>
    </recommendedName>
</protein>
<dbReference type="Pfam" id="PF00682">
    <property type="entry name" value="HMGL-like"/>
    <property type="match status" value="1"/>
</dbReference>
<keyword evidence="5 7" id="KW-0808">Transferase</keyword>
<feature type="non-terminal residue" evidence="9">
    <location>
        <position position="572"/>
    </location>
</feature>
<dbReference type="GO" id="GO:0003852">
    <property type="term" value="F:2-isopropylmalate synthase activity"/>
    <property type="evidence" value="ECO:0007669"/>
    <property type="project" value="UniProtKB-EC"/>
</dbReference>
<dbReference type="GO" id="GO:0005739">
    <property type="term" value="C:mitochondrion"/>
    <property type="evidence" value="ECO:0007669"/>
    <property type="project" value="TreeGrafter"/>
</dbReference>
<dbReference type="InterPro" id="IPR000891">
    <property type="entry name" value="PYR_CT"/>
</dbReference>
<name>S8ETF8_FOMSC</name>
<evidence type="ECO:0000256" key="1">
    <source>
        <dbReference type="ARBA" id="ARBA00000064"/>
    </source>
</evidence>
<dbReference type="InterPro" id="IPR036230">
    <property type="entry name" value="LeuA_allosteric_dom_sf"/>
</dbReference>
<dbReference type="HOGENOM" id="CLU_004588_3_0_1"/>
<reference evidence="9 10" key="1">
    <citation type="journal article" date="2012" name="Science">
        <title>The Paleozoic origin of enzymatic lignin decomposition reconstructed from 31 fungal genomes.</title>
        <authorList>
            <person name="Floudas D."/>
            <person name="Binder M."/>
            <person name="Riley R."/>
            <person name="Barry K."/>
            <person name="Blanchette R.A."/>
            <person name="Henrissat B."/>
            <person name="Martinez A.T."/>
            <person name="Otillar R."/>
            <person name="Spatafora J.W."/>
            <person name="Yadav J.S."/>
            <person name="Aerts A."/>
            <person name="Benoit I."/>
            <person name="Boyd A."/>
            <person name="Carlson A."/>
            <person name="Copeland A."/>
            <person name="Coutinho P.M."/>
            <person name="de Vries R.P."/>
            <person name="Ferreira P."/>
            <person name="Findley K."/>
            <person name="Foster B."/>
            <person name="Gaskell J."/>
            <person name="Glotzer D."/>
            <person name="Gorecki P."/>
            <person name="Heitman J."/>
            <person name="Hesse C."/>
            <person name="Hori C."/>
            <person name="Igarashi K."/>
            <person name="Jurgens J.A."/>
            <person name="Kallen N."/>
            <person name="Kersten P."/>
            <person name="Kohler A."/>
            <person name="Kuees U."/>
            <person name="Kumar T.K.A."/>
            <person name="Kuo A."/>
            <person name="LaButti K."/>
            <person name="Larrondo L.F."/>
            <person name="Lindquist E."/>
            <person name="Ling A."/>
            <person name="Lombard V."/>
            <person name="Lucas S."/>
            <person name="Lundell T."/>
            <person name="Martin R."/>
            <person name="McLaughlin D.J."/>
            <person name="Morgenstern I."/>
            <person name="Morin E."/>
            <person name="Murat C."/>
            <person name="Nagy L.G."/>
            <person name="Nolan M."/>
            <person name="Ohm R.A."/>
            <person name="Patyshakuliyeva A."/>
            <person name="Rokas A."/>
            <person name="Ruiz-Duenas F.J."/>
            <person name="Sabat G."/>
            <person name="Salamov A."/>
            <person name="Samejima M."/>
            <person name="Schmutz J."/>
            <person name="Slot J.C."/>
            <person name="St John F."/>
            <person name="Stenlid J."/>
            <person name="Sun H."/>
            <person name="Sun S."/>
            <person name="Syed K."/>
            <person name="Tsang A."/>
            <person name="Wiebenga A."/>
            <person name="Young D."/>
            <person name="Pisabarro A."/>
            <person name="Eastwood D.C."/>
            <person name="Martin F."/>
            <person name="Cullen D."/>
            <person name="Grigoriev I.V."/>
            <person name="Hibbett D.S."/>
        </authorList>
    </citation>
    <scope>NUCLEOTIDE SEQUENCE</scope>
    <source>
        <strain evidence="10">FP-58527</strain>
    </source>
</reference>
<dbReference type="InterPro" id="IPR013785">
    <property type="entry name" value="Aldolase_TIM"/>
</dbReference>
<dbReference type="InterPro" id="IPR054692">
    <property type="entry name" value="LeuA-like_post-cat"/>
</dbReference>
<evidence type="ECO:0000256" key="7">
    <source>
        <dbReference type="RuleBase" id="RU003523"/>
    </source>
</evidence>
<dbReference type="PANTHER" id="PTHR46911">
    <property type="match status" value="1"/>
</dbReference>
<sequence length="572" mass="62794">ADPSTKYTSYAAIDVDHRQWPYRRITRHPVWLSTDLRDGNQALARPMTADQKLRFFRHLLKCNFKEIEIGYPAASDTEFDFVRSLIDDNEVPDDVWVQVMTPARAELIHRTFDAIAGARHVIVSLFNSTAPCFREVVFRKSKEEIIDMAVRHTVVVRQLALEHRERYGTRFRLIYGVEAFSQTEPEYVVEICTAVKRAWGLAGPGDDRIIYNLPSTVETAPPNHYADQIEYFCTHMDNRDEIMVSLHCHNDRGTAIAATELGLLAGADRVEGCLLGNGERSGNVDLVAVALNMYTQGVPCGLDFSDLPATAALVSALTALPVHPRHPYAGELIFTAFSGQHQDGIKKGLEARARRGDSDARWAVPYLPLDPADVGRTYEAVIRVNSQSGKGGIAYVVARALGLDLPRAVQQDFYRVVQERAESTGAELSPGAIVAAFRETYHFPGCGLQPWMSLVDLAVSEYAQPVNGAPAVGFTCVVSVNGSTYTLQGEGVDLPSAFVETLHQRLGVNYCLVEAHTAAAANEGTPAHASFVLLSEREEERSPSLTTWGVSVDTDAPRSAVLAVISAVNRAL</sequence>
<evidence type="ECO:0000313" key="9">
    <source>
        <dbReference type="EMBL" id="EPS93005.1"/>
    </source>
</evidence>
<evidence type="ECO:0000256" key="6">
    <source>
        <dbReference type="ARBA" id="ARBA00023304"/>
    </source>
</evidence>
<keyword evidence="6" id="KW-0100">Branched-chain amino acid biosynthesis</keyword>
<dbReference type="Proteomes" id="UP000015241">
    <property type="component" value="Unassembled WGS sequence"/>
</dbReference>
<dbReference type="CDD" id="cd07942">
    <property type="entry name" value="DRE_TIM_LeuA"/>
    <property type="match status" value="1"/>
</dbReference>
<dbReference type="PROSITE" id="PS00816">
    <property type="entry name" value="AIPM_HOMOCIT_SYNTH_2"/>
    <property type="match status" value="1"/>
</dbReference>
<evidence type="ECO:0000313" key="10">
    <source>
        <dbReference type="Proteomes" id="UP000015241"/>
    </source>
</evidence>
<dbReference type="SUPFAM" id="SSF110921">
    <property type="entry name" value="2-isopropylmalate synthase LeuA, allosteric (dimerisation) domain"/>
    <property type="match status" value="1"/>
</dbReference>
<dbReference type="EC" id="2.3.3.13" evidence="3"/>
<dbReference type="NCBIfam" id="NF002991">
    <property type="entry name" value="PRK03739.1"/>
    <property type="match status" value="1"/>
</dbReference>
<dbReference type="AlphaFoldDB" id="S8ETF8"/>
<dbReference type="InterPro" id="IPR002034">
    <property type="entry name" value="AIPM/Hcit_synth_CS"/>
</dbReference>
<evidence type="ECO:0000256" key="4">
    <source>
        <dbReference type="ARBA" id="ARBA00022605"/>
    </source>
</evidence>
<keyword evidence="10" id="KW-1185">Reference proteome</keyword>
<comment type="similarity">
    <text evidence="2">Belongs to the alpha-IPM synthase/homocitrate synthase family. LeuA type 2 subfamily.</text>
</comment>
<dbReference type="eggNOG" id="KOG2367">
    <property type="taxonomic scope" value="Eukaryota"/>
</dbReference>
<proteinExistence type="inferred from homology"/>
<evidence type="ECO:0000259" key="8">
    <source>
        <dbReference type="PROSITE" id="PS50991"/>
    </source>
</evidence>
<evidence type="ECO:0000256" key="2">
    <source>
        <dbReference type="ARBA" id="ARBA00009767"/>
    </source>
</evidence>